<proteinExistence type="predicted"/>
<dbReference type="RefSeq" id="WP_155798980.1">
    <property type="nucleotide sequence ID" value="NZ_JEMA01001030.1"/>
</dbReference>
<accession>A0A150Q5D5</accession>
<dbReference type="AlphaFoldDB" id="A0A150Q5D5"/>
<gene>
    <name evidence="1" type="ORF">BE15_41265</name>
</gene>
<evidence type="ECO:0000313" key="1">
    <source>
        <dbReference type="EMBL" id="KYF63160.1"/>
    </source>
</evidence>
<sequence>MRRGISSVASTRHCACASTASVAELRARGSVLWLAFAPLARDATAEGSILDRARALGPGEVEDALLDLEGDALVRWLAEPARRS</sequence>
<organism evidence="1 2">
    <name type="scientific">Sorangium cellulosum</name>
    <name type="common">Polyangium cellulosum</name>
    <dbReference type="NCBI Taxonomy" id="56"/>
    <lineage>
        <taxon>Bacteria</taxon>
        <taxon>Pseudomonadati</taxon>
        <taxon>Myxococcota</taxon>
        <taxon>Polyangia</taxon>
        <taxon>Polyangiales</taxon>
        <taxon>Polyangiaceae</taxon>
        <taxon>Sorangium</taxon>
    </lineage>
</organism>
<evidence type="ECO:0000313" key="2">
    <source>
        <dbReference type="Proteomes" id="UP000075260"/>
    </source>
</evidence>
<dbReference type="Proteomes" id="UP000075260">
    <property type="component" value="Unassembled WGS sequence"/>
</dbReference>
<reference evidence="1 2" key="1">
    <citation type="submission" date="2014-02" db="EMBL/GenBank/DDBJ databases">
        <title>The small core and large imbalanced accessory genome model reveals a collaborative survival strategy of Sorangium cellulosum strains in nature.</title>
        <authorList>
            <person name="Han K."/>
            <person name="Peng R."/>
            <person name="Blom J."/>
            <person name="Li Y.-Z."/>
        </authorList>
    </citation>
    <scope>NUCLEOTIDE SEQUENCE [LARGE SCALE GENOMIC DNA]</scope>
    <source>
        <strain evidence="1 2">So0008-312</strain>
    </source>
</reference>
<protein>
    <submittedName>
        <fullName evidence="1">Uncharacterized protein</fullName>
    </submittedName>
</protein>
<name>A0A150Q5D5_SORCE</name>
<comment type="caution">
    <text evidence="1">The sequence shown here is derived from an EMBL/GenBank/DDBJ whole genome shotgun (WGS) entry which is preliminary data.</text>
</comment>
<dbReference type="EMBL" id="JEMA01001030">
    <property type="protein sequence ID" value="KYF63160.1"/>
    <property type="molecule type" value="Genomic_DNA"/>
</dbReference>